<dbReference type="InterPro" id="IPR036291">
    <property type="entry name" value="NAD(P)-bd_dom_sf"/>
</dbReference>
<dbReference type="OrthoDB" id="8419486at2"/>
<dbReference type="RefSeq" id="WP_139864569.1">
    <property type="nucleotide sequence ID" value="NZ_CAADFC020000033.1"/>
</dbReference>
<accession>A0A508TZK0</accession>
<evidence type="ECO:0000256" key="2">
    <source>
        <dbReference type="ARBA" id="ARBA00023002"/>
    </source>
</evidence>
<dbReference type="SMART" id="SM00822">
    <property type="entry name" value="PKS_KR"/>
    <property type="match status" value="1"/>
</dbReference>
<keyword evidence="2 4" id="KW-0560">Oxidoreductase</keyword>
<reference evidence="4" key="1">
    <citation type="submission" date="2019-02" db="EMBL/GenBank/DDBJ databases">
        <authorList>
            <person name="Pothier F.J."/>
        </authorList>
    </citation>
    <scope>NUCLEOTIDE SEQUENCE</scope>
    <source>
        <strain evidence="4">CI-1B</strain>
    </source>
</reference>
<comment type="caution">
    <text evidence="4">The sequence shown here is derived from an EMBL/GenBank/DDBJ whole genome shotgun (WGS) entry which is preliminary data.</text>
</comment>
<name>A0A508TZK0_9BRAD</name>
<sequence>MTKTALVTGGARGIGRACALALADAGFDVALVDLLEVEMAATARDIEARGRRALTFQADVSDFARAHAIVEQVGATWKQLDVLLNNAGAANPKPILEITEAEFDRTIAINLKSCFNFIHAAAPVMLEQDAGGRIISISSINALSGGVTSAVSKHAYAAAKAGILGLTRSLAKELGPKVAVNAICPGIIATDLLRNLLDDRKEQLTAGIAMGRVGTPEDVASIVRYLATEAHMFMTGQHFVVDGFQWSC</sequence>
<dbReference type="PANTHER" id="PTHR42760">
    <property type="entry name" value="SHORT-CHAIN DEHYDROGENASES/REDUCTASES FAMILY MEMBER"/>
    <property type="match status" value="1"/>
</dbReference>
<dbReference type="SUPFAM" id="SSF51735">
    <property type="entry name" value="NAD(P)-binding Rossmann-fold domains"/>
    <property type="match status" value="1"/>
</dbReference>
<dbReference type="EMBL" id="CAADFC020000033">
    <property type="protein sequence ID" value="VIO79794.1"/>
    <property type="molecule type" value="Genomic_DNA"/>
</dbReference>
<dbReference type="InterPro" id="IPR057326">
    <property type="entry name" value="KR_dom"/>
</dbReference>
<dbReference type="PRINTS" id="PR00080">
    <property type="entry name" value="SDRFAMILY"/>
</dbReference>
<dbReference type="FunFam" id="3.40.50.720:FF:000084">
    <property type="entry name" value="Short-chain dehydrogenase reductase"/>
    <property type="match status" value="1"/>
</dbReference>
<gene>
    <name evidence="4" type="primary">fabG_25</name>
    <name evidence="4" type="ORF">CI1B_81280</name>
</gene>
<dbReference type="InterPro" id="IPR002347">
    <property type="entry name" value="SDR_fam"/>
</dbReference>
<evidence type="ECO:0000259" key="3">
    <source>
        <dbReference type="SMART" id="SM00822"/>
    </source>
</evidence>
<evidence type="ECO:0000313" key="5">
    <source>
        <dbReference type="Proteomes" id="UP000328092"/>
    </source>
</evidence>
<evidence type="ECO:0000256" key="1">
    <source>
        <dbReference type="ARBA" id="ARBA00006484"/>
    </source>
</evidence>
<dbReference type="Pfam" id="PF13561">
    <property type="entry name" value="adh_short_C2"/>
    <property type="match status" value="1"/>
</dbReference>
<evidence type="ECO:0000313" key="4">
    <source>
        <dbReference type="EMBL" id="VIO79794.1"/>
    </source>
</evidence>
<dbReference type="EC" id="1.1.1.100" evidence="4"/>
<dbReference type="Gene3D" id="3.40.50.720">
    <property type="entry name" value="NAD(P)-binding Rossmann-like Domain"/>
    <property type="match status" value="1"/>
</dbReference>
<dbReference type="AlphaFoldDB" id="A0A508TZK0"/>
<dbReference type="InterPro" id="IPR020904">
    <property type="entry name" value="Sc_DH/Rdtase_CS"/>
</dbReference>
<keyword evidence="5" id="KW-1185">Reference proteome</keyword>
<organism evidence="4 5">
    <name type="scientific">Bradyrhizobium ivorense</name>
    <dbReference type="NCBI Taxonomy" id="2511166"/>
    <lineage>
        <taxon>Bacteria</taxon>
        <taxon>Pseudomonadati</taxon>
        <taxon>Pseudomonadota</taxon>
        <taxon>Alphaproteobacteria</taxon>
        <taxon>Hyphomicrobiales</taxon>
        <taxon>Nitrobacteraceae</taxon>
        <taxon>Bradyrhizobium</taxon>
    </lineage>
</organism>
<dbReference type="PROSITE" id="PS00061">
    <property type="entry name" value="ADH_SHORT"/>
    <property type="match status" value="1"/>
</dbReference>
<protein>
    <submittedName>
        <fullName evidence="4">3-oxoacyl-[acyl-carrier-protein] reductase FabG</fullName>
        <ecNumber evidence="4">1.1.1.100</ecNumber>
    </submittedName>
</protein>
<dbReference type="PRINTS" id="PR00081">
    <property type="entry name" value="GDHRDH"/>
</dbReference>
<comment type="similarity">
    <text evidence="1">Belongs to the short-chain dehydrogenases/reductases (SDR) family.</text>
</comment>
<feature type="domain" description="Ketoreductase" evidence="3">
    <location>
        <begin position="3"/>
        <end position="186"/>
    </location>
</feature>
<dbReference type="GO" id="GO:0004316">
    <property type="term" value="F:3-oxoacyl-[acyl-carrier-protein] reductase (NADPH) activity"/>
    <property type="evidence" value="ECO:0007669"/>
    <property type="project" value="UniProtKB-EC"/>
</dbReference>
<dbReference type="Proteomes" id="UP000328092">
    <property type="component" value="Unassembled WGS sequence"/>
</dbReference>
<dbReference type="PANTHER" id="PTHR42760:SF133">
    <property type="entry name" value="3-OXOACYL-[ACYL-CARRIER-PROTEIN] REDUCTASE"/>
    <property type="match status" value="1"/>
</dbReference>
<proteinExistence type="inferred from homology"/>